<comment type="caution">
    <text evidence="8">The sequence shown here is derived from an EMBL/GenBank/DDBJ whole genome shotgun (WGS) entry which is preliminary data.</text>
</comment>
<dbReference type="InterPro" id="IPR047817">
    <property type="entry name" value="ABC2_TM_bact-type"/>
</dbReference>
<feature type="transmembrane region" description="Helical" evidence="6">
    <location>
        <begin position="103"/>
        <end position="130"/>
    </location>
</feature>
<keyword evidence="6" id="KW-0813">Transport</keyword>
<evidence type="ECO:0000259" key="7">
    <source>
        <dbReference type="PROSITE" id="PS51012"/>
    </source>
</evidence>
<dbReference type="PROSITE" id="PS51012">
    <property type="entry name" value="ABC_TM2"/>
    <property type="match status" value="1"/>
</dbReference>
<dbReference type="PANTHER" id="PTHR43229:SF2">
    <property type="entry name" value="NODULATION PROTEIN J"/>
    <property type="match status" value="1"/>
</dbReference>
<evidence type="ECO:0000313" key="8">
    <source>
        <dbReference type="EMBL" id="MBR7825212.1"/>
    </source>
</evidence>
<keyword evidence="6" id="KW-1003">Cell membrane</keyword>
<evidence type="ECO:0000313" key="9">
    <source>
        <dbReference type="Proteomes" id="UP000676325"/>
    </source>
</evidence>
<evidence type="ECO:0000256" key="5">
    <source>
        <dbReference type="ARBA" id="ARBA00023251"/>
    </source>
</evidence>
<comment type="subcellular location">
    <subcellularLocation>
        <location evidence="6">Cell membrane</location>
        <topology evidence="6">Multi-pass membrane protein</topology>
    </subcellularLocation>
    <subcellularLocation>
        <location evidence="1">Membrane</location>
        <topology evidence="1">Multi-pass membrane protein</topology>
    </subcellularLocation>
</comment>
<evidence type="ECO:0000256" key="6">
    <source>
        <dbReference type="RuleBase" id="RU361157"/>
    </source>
</evidence>
<gene>
    <name evidence="8" type="ORF">KDK95_02760</name>
</gene>
<reference evidence="8" key="1">
    <citation type="submission" date="2021-04" db="EMBL/GenBank/DDBJ databases">
        <title>Genome based classification of Actinospica acidithermotolerans sp. nov., an actinobacterium isolated from an Indonesian hot spring.</title>
        <authorList>
            <person name="Kusuma A.B."/>
            <person name="Putra K.E."/>
            <person name="Nafisah S."/>
            <person name="Loh J."/>
            <person name="Nouioui I."/>
            <person name="Goodfellow M."/>
        </authorList>
    </citation>
    <scope>NUCLEOTIDE SEQUENCE</scope>
    <source>
        <strain evidence="8">MGRD01-02</strain>
    </source>
</reference>
<keyword evidence="4 6" id="KW-0472">Membrane</keyword>
<evidence type="ECO:0000256" key="4">
    <source>
        <dbReference type="ARBA" id="ARBA00023136"/>
    </source>
</evidence>
<dbReference type="RefSeq" id="WP_212516370.1">
    <property type="nucleotide sequence ID" value="NZ_JAGSOH010000004.1"/>
</dbReference>
<keyword evidence="3 6" id="KW-1133">Transmembrane helix</keyword>
<feature type="transmembrane region" description="Helical" evidence="6">
    <location>
        <begin position="232"/>
        <end position="250"/>
    </location>
</feature>
<feature type="transmembrane region" description="Helical" evidence="6">
    <location>
        <begin position="136"/>
        <end position="165"/>
    </location>
</feature>
<dbReference type="GO" id="GO:0043190">
    <property type="term" value="C:ATP-binding cassette (ABC) transporter complex"/>
    <property type="evidence" value="ECO:0007669"/>
    <property type="project" value="InterPro"/>
</dbReference>
<dbReference type="InterPro" id="IPR000412">
    <property type="entry name" value="ABC_2_transport"/>
</dbReference>
<dbReference type="GO" id="GO:0140359">
    <property type="term" value="F:ABC-type transporter activity"/>
    <property type="evidence" value="ECO:0007669"/>
    <property type="project" value="InterPro"/>
</dbReference>
<keyword evidence="2 6" id="KW-0812">Transmembrane</keyword>
<feature type="domain" description="ABC transmembrane type-2" evidence="7">
    <location>
        <begin position="23"/>
        <end position="253"/>
    </location>
</feature>
<protein>
    <recommendedName>
        <fullName evidence="6">Transport permease protein</fullName>
    </recommendedName>
</protein>
<comment type="similarity">
    <text evidence="6">Belongs to the ABC-2 integral membrane protein family.</text>
</comment>
<dbReference type="Proteomes" id="UP000676325">
    <property type="component" value="Unassembled WGS sequence"/>
</dbReference>
<feature type="transmembrane region" description="Helical" evidence="6">
    <location>
        <begin position="60"/>
        <end position="82"/>
    </location>
</feature>
<keyword evidence="5" id="KW-0046">Antibiotic resistance</keyword>
<dbReference type="Pfam" id="PF01061">
    <property type="entry name" value="ABC2_membrane"/>
    <property type="match status" value="1"/>
</dbReference>
<evidence type="ECO:0000256" key="1">
    <source>
        <dbReference type="ARBA" id="ARBA00004141"/>
    </source>
</evidence>
<proteinExistence type="inferred from homology"/>
<dbReference type="EMBL" id="JAGSOH010000004">
    <property type="protein sequence ID" value="MBR7825212.1"/>
    <property type="molecule type" value="Genomic_DNA"/>
</dbReference>
<dbReference type="AlphaFoldDB" id="A0A941E690"/>
<dbReference type="InterPro" id="IPR051784">
    <property type="entry name" value="Nod_factor_ABC_transporter"/>
</dbReference>
<organism evidence="8 9">
    <name type="scientific">Actinospica acidithermotolerans</name>
    <dbReference type="NCBI Taxonomy" id="2828514"/>
    <lineage>
        <taxon>Bacteria</taxon>
        <taxon>Bacillati</taxon>
        <taxon>Actinomycetota</taxon>
        <taxon>Actinomycetes</taxon>
        <taxon>Catenulisporales</taxon>
        <taxon>Actinospicaceae</taxon>
        <taxon>Actinospica</taxon>
    </lineage>
</organism>
<feature type="transmembrane region" description="Helical" evidence="6">
    <location>
        <begin position="21"/>
        <end position="40"/>
    </location>
</feature>
<dbReference type="PIRSF" id="PIRSF006648">
    <property type="entry name" value="DrrB"/>
    <property type="match status" value="1"/>
</dbReference>
<evidence type="ECO:0000256" key="2">
    <source>
        <dbReference type="ARBA" id="ARBA00022692"/>
    </source>
</evidence>
<keyword evidence="9" id="KW-1185">Reference proteome</keyword>
<dbReference type="GO" id="GO:0046677">
    <property type="term" value="P:response to antibiotic"/>
    <property type="evidence" value="ECO:0007669"/>
    <property type="project" value="UniProtKB-KW"/>
</dbReference>
<name>A0A941E690_9ACTN</name>
<evidence type="ECO:0000256" key="3">
    <source>
        <dbReference type="ARBA" id="ARBA00022989"/>
    </source>
</evidence>
<dbReference type="InterPro" id="IPR013525">
    <property type="entry name" value="ABC2_TM"/>
</dbReference>
<sequence length="257" mass="28267">MSALADTWYMTGRAFRAFLRQPMYVAFTLIQPMIWLLLFGQLFKSVTQLPGFGASNYETYLVPSIVVMSGFFGAGWGGMAILDDLTRGVLDRFLVSPVNRASLILGRLIVQVLSIVIQAIIILLFGAAVGASYHHLVMGVLVLMVATNLLATAIGALSYGLALLVRREESIIAASNFVLMPLQFMSTGFMALVLMPHWMQDITKFNPVNWTLVAGRGALGADPDWGPIFENLGYLAVLMVLCAWVSTRAFRSYQRSM</sequence>
<dbReference type="PANTHER" id="PTHR43229">
    <property type="entry name" value="NODULATION PROTEIN J"/>
    <property type="match status" value="1"/>
</dbReference>
<feature type="transmembrane region" description="Helical" evidence="6">
    <location>
        <begin position="177"/>
        <end position="199"/>
    </location>
</feature>
<accession>A0A941E690</accession>